<comment type="caution">
    <text evidence="17">The sequence shown here is derived from an EMBL/GenBank/DDBJ whole genome shotgun (WGS) entry which is preliminary data.</text>
</comment>
<evidence type="ECO:0000259" key="15">
    <source>
        <dbReference type="Pfam" id="PF14749"/>
    </source>
</evidence>
<dbReference type="InterPro" id="IPR012258">
    <property type="entry name" value="Acyl-CoA_oxidase"/>
</dbReference>
<dbReference type="PANTHER" id="PTHR10909">
    <property type="entry name" value="ELECTRON TRANSPORT OXIDOREDUCTASE"/>
    <property type="match status" value="1"/>
</dbReference>
<name>A0A7J7JJS3_BUGNE</name>
<evidence type="ECO:0000256" key="4">
    <source>
        <dbReference type="ARBA" id="ARBA00006288"/>
    </source>
</evidence>
<dbReference type="Gene3D" id="1.10.540.10">
    <property type="entry name" value="Acyl-CoA dehydrogenase/oxidase, N-terminal domain"/>
    <property type="match status" value="1"/>
</dbReference>
<keyword evidence="8" id="KW-0560">Oxidoreductase</keyword>
<dbReference type="Gene3D" id="1.20.140.10">
    <property type="entry name" value="Butyryl-CoA Dehydrogenase, subunit A, domain 3"/>
    <property type="match status" value="2"/>
</dbReference>
<dbReference type="GO" id="GO:0071949">
    <property type="term" value="F:FAD binding"/>
    <property type="evidence" value="ECO:0007669"/>
    <property type="project" value="InterPro"/>
</dbReference>
<evidence type="ECO:0000256" key="5">
    <source>
        <dbReference type="ARBA" id="ARBA00022630"/>
    </source>
</evidence>
<feature type="binding site" evidence="13">
    <location>
        <position position="186"/>
    </location>
    <ligand>
        <name>FAD</name>
        <dbReference type="ChEBI" id="CHEBI:57692"/>
    </ligand>
</feature>
<dbReference type="Gene3D" id="2.40.110.10">
    <property type="entry name" value="Butyryl-CoA Dehydrogenase, subunit A, domain 2"/>
    <property type="match status" value="1"/>
</dbReference>
<dbReference type="Pfam" id="PF14749">
    <property type="entry name" value="Acyl-CoA_ox_N"/>
    <property type="match status" value="1"/>
</dbReference>
<keyword evidence="18" id="KW-1185">Reference proteome</keyword>
<dbReference type="InterPro" id="IPR009100">
    <property type="entry name" value="AcylCoA_DH/oxidase_NM_dom_sf"/>
</dbReference>
<dbReference type="InterPro" id="IPR002655">
    <property type="entry name" value="Acyl-CoA_oxidase_C"/>
</dbReference>
<comment type="similarity">
    <text evidence="4 11">Belongs to the acyl-CoA oxidase family.</text>
</comment>
<feature type="domain" description="Acyl-CoA oxidase C-alpha1" evidence="16">
    <location>
        <begin position="283"/>
        <end position="443"/>
    </location>
</feature>
<dbReference type="InterPro" id="IPR046373">
    <property type="entry name" value="Acyl-CoA_Oxase/DH_mid-dom_sf"/>
</dbReference>
<keyword evidence="6 11" id="KW-0274">FAD</keyword>
<evidence type="ECO:0000256" key="9">
    <source>
        <dbReference type="ARBA" id="ARBA00023098"/>
    </source>
</evidence>
<comment type="subcellular location">
    <subcellularLocation>
        <location evidence="2">Peroxisome</location>
    </subcellularLocation>
</comment>
<feature type="binding site" evidence="13">
    <location>
        <position position="147"/>
    </location>
    <ligand>
        <name>FAD</name>
        <dbReference type="ChEBI" id="CHEBI:57692"/>
    </ligand>
</feature>
<dbReference type="EMBL" id="VXIV02002420">
    <property type="protein sequence ID" value="KAF6025854.1"/>
    <property type="molecule type" value="Genomic_DNA"/>
</dbReference>
<evidence type="ECO:0000313" key="18">
    <source>
        <dbReference type="Proteomes" id="UP000593567"/>
    </source>
</evidence>
<comment type="pathway">
    <text evidence="3">Lipid metabolism; peroxisomal fatty acid beta-oxidation.</text>
</comment>
<keyword evidence="9" id="KW-0443">Lipid metabolism</keyword>
<dbReference type="FunFam" id="1.20.140.10:FF:000013">
    <property type="entry name" value="Acyl-coenzyme A oxidase"/>
    <property type="match status" value="1"/>
</dbReference>
<protein>
    <recommendedName>
        <fullName evidence="11">Acyl-coenzyme A oxidase</fullName>
    </recommendedName>
</protein>
<evidence type="ECO:0000256" key="11">
    <source>
        <dbReference type="PIRNR" id="PIRNR000168"/>
    </source>
</evidence>
<dbReference type="GO" id="GO:0055088">
    <property type="term" value="P:lipid homeostasis"/>
    <property type="evidence" value="ECO:0007669"/>
    <property type="project" value="TreeGrafter"/>
</dbReference>
<sequence length="665" mass="75281">MSPVNPDLARERKNATFNPEDLSIILYGKENLELRRKIFKEISEDPNFAKAKMFPTMSRDEVYEEAVRIFGALQRKMKEHGYVKGCFDTYALQHYYYKNAAFIGTYPFSVHTDMYAPTIKGQGTDEQIAEFLPKAETYQHIGTYAQTELGHGTFIRGLETTATYDKNTEEFVIHSPTITSIKYWPGGLGKTSNYAVVMAQLIIDGKNYGLHPFMCQLRDLKTHQPLAGIELGDINRKFGYEVVDNGYLRFFHYRIPRTNMLMRNAKVSKDGEFSRQAIPQVTYLTMSYVRMGIVQEVATLLAQAATIATRYSAVRRQTANSQGIEPQILDYQTQQMKVIPAICTSYAFFFNGFEVRKIYDSVMAAVEKGDVSRLPEMHSLTSGLKAYCSDVSCDLVEICRRSCGGHGYSNASGITRIYQLLVPCCTFEGENTVLYLQCARSLMKFLGKAQKGEELPSSLQFLGHLPDVPPELMSAVKFDMSTLMTAFQLNALRSVLHVASELQTAQKKVNYETAWNNNLQGLVEAAKMYSVYLVAKFFVSALSASQWESRAKAVLTQVCEFYLVNNILDHSGTFLQNDVLNPSQASLLRTRRIELLAELRPNAVALVDAFDYPDRLLNSCLGRYDGNVYEALYEYAKSSSLNQHQVHPSFHKYVKPMRETLKSQL</sequence>
<evidence type="ECO:0000256" key="7">
    <source>
        <dbReference type="ARBA" id="ARBA00022832"/>
    </source>
</evidence>
<evidence type="ECO:0000256" key="2">
    <source>
        <dbReference type="ARBA" id="ARBA00004275"/>
    </source>
</evidence>
<dbReference type="Pfam" id="PF01756">
    <property type="entry name" value="ACOX"/>
    <property type="match status" value="1"/>
</dbReference>
<dbReference type="Proteomes" id="UP000593567">
    <property type="component" value="Unassembled WGS sequence"/>
</dbReference>
<evidence type="ECO:0000259" key="14">
    <source>
        <dbReference type="Pfam" id="PF01756"/>
    </source>
</evidence>
<dbReference type="InterPro" id="IPR055060">
    <property type="entry name" value="ACOX_C_alpha1"/>
</dbReference>
<evidence type="ECO:0000256" key="6">
    <source>
        <dbReference type="ARBA" id="ARBA00022827"/>
    </source>
</evidence>
<evidence type="ECO:0000256" key="10">
    <source>
        <dbReference type="ARBA" id="ARBA00023140"/>
    </source>
</evidence>
<evidence type="ECO:0000256" key="12">
    <source>
        <dbReference type="PIRSR" id="PIRSR000168-1"/>
    </source>
</evidence>
<feature type="domain" description="Acyl-coenzyme A oxidase N-terminal" evidence="15">
    <location>
        <begin position="18"/>
        <end position="141"/>
    </location>
</feature>
<dbReference type="GO" id="GO:0003997">
    <property type="term" value="F:acyl-CoA oxidase activity"/>
    <property type="evidence" value="ECO:0007669"/>
    <property type="project" value="InterPro"/>
</dbReference>
<dbReference type="AlphaFoldDB" id="A0A7J7JJS3"/>
<keyword evidence="10" id="KW-0576">Peroxisome</keyword>
<dbReference type="Pfam" id="PF22924">
    <property type="entry name" value="ACOX_C_alpha1"/>
    <property type="match status" value="1"/>
</dbReference>
<dbReference type="PANTHER" id="PTHR10909:SF250">
    <property type="entry name" value="PEROXISOMAL ACYL-COENZYME A OXIDASE 1"/>
    <property type="match status" value="1"/>
</dbReference>
<evidence type="ECO:0000256" key="3">
    <source>
        <dbReference type="ARBA" id="ARBA00004846"/>
    </source>
</evidence>
<evidence type="ECO:0000313" key="17">
    <source>
        <dbReference type="EMBL" id="KAF6025854.1"/>
    </source>
</evidence>
<evidence type="ECO:0000256" key="8">
    <source>
        <dbReference type="ARBA" id="ARBA00023002"/>
    </source>
</evidence>
<keyword evidence="7" id="KW-0276">Fatty acid metabolism</keyword>
<dbReference type="SUPFAM" id="SSF47203">
    <property type="entry name" value="Acyl-CoA dehydrogenase C-terminal domain-like"/>
    <property type="match status" value="2"/>
</dbReference>
<feature type="active site" description="Proton acceptor" evidence="12">
    <location>
        <position position="428"/>
    </location>
</feature>
<evidence type="ECO:0000256" key="1">
    <source>
        <dbReference type="ARBA" id="ARBA00001974"/>
    </source>
</evidence>
<reference evidence="17" key="1">
    <citation type="submission" date="2020-06" db="EMBL/GenBank/DDBJ databases">
        <title>Draft genome of Bugula neritina, a colonial animal packing powerful symbionts and potential medicines.</title>
        <authorList>
            <person name="Rayko M."/>
        </authorList>
    </citation>
    <scope>NUCLEOTIDE SEQUENCE [LARGE SCALE GENOMIC DNA]</scope>
    <source>
        <strain evidence="17">Kwan_BN1</strain>
    </source>
</reference>
<dbReference type="GO" id="GO:0033540">
    <property type="term" value="P:fatty acid beta-oxidation using acyl-CoA oxidase"/>
    <property type="evidence" value="ECO:0007669"/>
    <property type="project" value="TreeGrafter"/>
</dbReference>
<dbReference type="GO" id="GO:0005504">
    <property type="term" value="F:fatty acid binding"/>
    <property type="evidence" value="ECO:0007669"/>
    <property type="project" value="TreeGrafter"/>
</dbReference>
<dbReference type="SUPFAM" id="SSF56645">
    <property type="entry name" value="Acyl-CoA dehydrogenase NM domain-like"/>
    <property type="match status" value="1"/>
</dbReference>
<organism evidence="17 18">
    <name type="scientific">Bugula neritina</name>
    <name type="common">Brown bryozoan</name>
    <name type="synonym">Sertularia neritina</name>
    <dbReference type="NCBI Taxonomy" id="10212"/>
    <lineage>
        <taxon>Eukaryota</taxon>
        <taxon>Metazoa</taxon>
        <taxon>Spiralia</taxon>
        <taxon>Lophotrochozoa</taxon>
        <taxon>Bryozoa</taxon>
        <taxon>Gymnolaemata</taxon>
        <taxon>Cheilostomatida</taxon>
        <taxon>Flustrina</taxon>
        <taxon>Buguloidea</taxon>
        <taxon>Bugulidae</taxon>
        <taxon>Bugula</taxon>
    </lineage>
</organism>
<keyword evidence="5 11" id="KW-0285">Flavoprotein</keyword>
<dbReference type="PIRSF" id="PIRSF000168">
    <property type="entry name" value="Acyl-CoA_oxidase"/>
    <property type="match status" value="1"/>
</dbReference>
<dbReference type="FunFam" id="2.40.110.10:FF:000003">
    <property type="entry name" value="Acyl-coenzyme A oxidase"/>
    <property type="match status" value="1"/>
</dbReference>
<dbReference type="OrthoDB" id="538336at2759"/>
<comment type="cofactor">
    <cofactor evidence="1">
        <name>FAD</name>
        <dbReference type="ChEBI" id="CHEBI:57692"/>
    </cofactor>
</comment>
<dbReference type="InterPro" id="IPR037069">
    <property type="entry name" value="AcylCoA_DH/ox_N_sf"/>
</dbReference>
<feature type="domain" description="Acyl-CoA oxidase C-terminal" evidence="14">
    <location>
        <begin position="479"/>
        <end position="658"/>
    </location>
</feature>
<dbReference type="InterPro" id="IPR029320">
    <property type="entry name" value="Acyl-CoA_ox_N"/>
</dbReference>
<gene>
    <name evidence="17" type="ORF">EB796_015839</name>
</gene>
<evidence type="ECO:0000256" key="13">
    <source>
        <dbReference type="PIRSR" id="PIRSR000168-2"/>
    </source>
</evidence>
<evidence type="ECO:0000259" key="16">
    <source>
        <dbReference type="Pfam" id="PF22924"/>
    </source>
</evidence>
<dbReference type="InterPro" id="IPR036250">
    <property type="entry name" value="AcylCo_DH-like_C"/>
</dbReference>
<proteinExistence type="inferred from homology"/>
<dbReference type="FunFam" id="1.20.140.10:FF:000005">
    <property type="entry name" value="Acyl-coenzyme A oxidase"/>
    <property type="match status" value="1"/>
</dbReference>
<dbReference type="GO" id="GO:0005777">
    <property type="term" value="C:peroxisome"/>
    <property type="evidence" value="ECO:0007669"/>
    <property type="project" value="UniProtKB-SubCell"/>
</dbReference>
<accession>A0A7J7JJS3</accession>